<organism evidence="2 3">
    <name type="scientific">Meganyctiphanes norvegica</name>
    <name type="common">Northern krill</name>
    <name type="synonym">Thysanopoda norvegica</name>
    <dbReference type="NCBI Taxonomy" id="48144"/>
    <lineage>
        <taxon>Eukaryota</taxon>
        <taxon>Metazoa</taxon>
        <taxon>Ecdysozoa</taxon>
        <taxon>Arthropoda</taxon>
        <taxon>Crustacea</taxon>
        <taxon>Multicrustacea</taxon>
        <taxon>Malacostraca</taxon>
        <taxon>Eumalacostraca</taxon>
        <taxon>Eucarida</taxon>
        <taxon>Euphausiacea</taxon>
        <taxon>Euphausiidae</taxon>
        <taxon>Meganyctiphanes</taxon>
    </lineage>
</organism>
<feature type="domain" description="MIB/HERC2" evidence="1">
    <location>
        <begin position="25"/>
        <end position="99"/>
    </location>
</feature>
<dbReference type="GO" id="GO:0004842">
    <property type="term" value="F:ubiquitin-protein transferase activity"/>
    <property type="evidence" value="ECO:0007669"/>
    <property type="project" value="InterPro"/>
</dbReference>
<accession>A0AAV2QHC6</accession>
<dbReference type="EMBL" id="CAXKWB010006597">
    <property type="protein sequence ID" value="CAL4083535.1"/>
    <property type="molecule type" value="Genomic_DNA"/>
</dbReference>
<dbReference type="AlphaFoldDB" id="A0AAV2QHC6"/>
<evidence type="ECO:0000313" key="2">
    <source>
        <dbReference type="EMBL" id="CAL4083535.1"/>
    </source>
</evidence>
<evidence type="ECO:0000313" key="3">
    <source>
        <dbReference type="Proteomes" id="UP001497623"/>
    </source>
</evidence>
<reference evidence="2 3" key="1">
    <citation type="submission" date="2024-05" db="EMBL/GenBank/DDBJ databases">
        <authorList>
            <person name="Wallberg A."/>
        </authorList>
    </citation>
    <scope>NUCLEOTIDE SEQUENCE [LARGE SCALE GENOMIC DNA]</scope>
</reference>
<proteinExistence type="predicted"/>
<comment type="caution">
    <text evidence="2">The sequence shown here is derived from an EMBL/GenBank/DDBJ whole genome shotgun (WGS) entry which is preliminary data.</text>
</comment>
<dbReference type="GO" id="GO:0046872">
    <property type="term" value="F:metal ion binding"/>
    <property type="evidence" value="ECO:0007669"/>
    <property type="project" value="InterPro"/>
</dbReference>
<protein>
    <recommendedName>
        <fullName evidence="1">MIB/HERC2 domain-containing protein</fullName>
    </recommendedName>
</protein>
<sequence length="119" mass="13940">MDNHKFDMPSSEVKIRITNSLTDEEYDEQCRKMKPGAKVQRGRDWRYGDSDGGPGSWGVVVPTTKMYDNQYIAVDWNNGNHSTYRMYNGIYTLKLADQKLKRRSKLIMNINRMINKENN</sequence>
<dbReference type="Proteomes" id="UP001497623">
    <property type="component" value="Unassembled WGS sequence"/>
</dbReference>
<dbReference type="InterPro" id="IPR037252">
    <property type="entry name" value="Mib_Herc2_sf"/>
</dbReference>
<dbReference type="SUPFAM" id="SSF159034">
    <property type="entry name" value="Mib/herc2 domain-like"/>
    <property type="match status" value="1"/>
</dbReference>
<name>A0AAV2QHC6_MEGNR</name>
<evidence type="ECO:0000259" key="1">
    <source>
        <dbReference type="PROSITE" id="PS51416"/>
    </source>
</evidence>
<dbReference type="InterPro" id="IPR010606">
    <property type="entry name" value="Mib_Herc2"/>
</dbReference>
<gene>
    <name evidence="2" type="ORF">MNOR_LOCUS12173</name>
</gene>
<dbReference type="Pfam" id="PF06701">
    <property type="entry name" value="MIB_HERC2"/>
    <property type="match status" value="1"/>
</dbReference>
<dbReference type="GO" id="GO:0016567">
    <property type="term" value="P:protein ubiquitination"/>
    <property type="evidence" value="ECO:0007669"/>
    <property type="project" value="InterPro"/>
</dbReference>
<keyword evidence="3" id="KW-1185">Reference proteome</keyword>
<dbReference type="Gene3D" id="2.30.30.40">
    <property type="entry name" value="SH3 Domains"/>
    <property type="match status" value="1"/>
</dbReference>
<dbReference type="PROSITE" id="PS51416">
    <property type="entry name" value="MIB_HERC2"/>
    <property type="match status" value="1"/>
</dbReference>